<name>A0ABX8ZPL0_9SPHN</name>
<dbReference type="CDD" id="cd05660">
    <property type="entry name" value="M28_like_PA"/>
    <property type="match status" value="1"/>
</dbReference>
<reference evidence="8 9" key="1">
    <citation type="submission" date="2021-08" db="EMBL/GenBank/DDBJ databases">
        <title>Comparative Genomics Analysis of the Genus Qipengyuania Reveals Extensive Genetic Diversity and Metabolic Versatility, Including the Description of Fifteen Novel Species.</title>
        <authorList>
            <person name="Liu Y."/>
        </authorList>
    </citation>
    <scope>NUCLEOTIDE SEQUENCE [LARGE SCALE GENOMIC DNA]</scope>
    <source>
        <strain evidence="8 9">1NDH13</strain>
    </source>
</reference>
<evidence type="ECO:0000256" key="5">
    <source>
        <dbReference type="ARBA" id="ARBA00022801"/>
    </source>
</evidence>
<dbReference type="Proteomes" id="UP000824281">
    <property type="component" value="Chromosome"/>
</dbReference>
<keyword evidence="2" id="KW-0645">Protease</keyword>
<dbReference type="Pfam" id="PF04389">
    <property type="entry name" value="Peptidase_M28"/>
    <property type="match status" value="1"/>
</dbReference>
<gene>
    <name evidence="8" type="ORF">K3148_06005</name>
</gene>
<keyword evidence="3" id="KW-0479">Metal-binding</keyword>
<keyword evidence="6" id="KW-0862">Zinc</keyword>
<evidence type="ECO:0000259" key="7">
    <source>
        <dbReference type="Pfam" id="PF04389"/>
    </source>
</evidence>
<dbReference type="SUPFAM" id="SSF53187">
    <property type="entry name" value="Zn-dependent exopeptidases"/>
    <property type="match status" value="1"/>
</dbReference>
<keyword evidence="9" id="KW-1185">Reference proteome</keyword>
<sequence>MIRTTLLAATALMLAGCNTQVEETSSQAGLDIPDVASGDISEETMKSVTERLSSDEFEGRMPGTKGEELTVALLTERFKAAGLEPGNNGSWTQRVPLVEITGKDFAPLTISGGDEDMSFDYASEWVGVTYREDAKTSLEDSELVFVGYGINAPERGWNDYEGIDMAGKTAVILVNDADFGTESLEGPFNGKAMTYYGRWTYKYEEAAAQGAAGALIIHDTEPASYGWNVVESSWSGPQAYAQRGENAVPLTQVNGWVQNEVGRQILEAAGKDADKLMADAKKKGFKPVPLGLTASTSFSNDIRTFESQNVIGVLPGSEAPEEYVLHTAHWDHLGRCTPAPDGDDICNGAVDNATGTAALVALAEAHAKAGPTRRSQVFLAVTAEESGLLGADYYAANPVFPLDKTVGGINMDAFLIAGPSKDVTVVGPGKSQLDQFLEAALEADGRVSTPNPNPEAGYYYRSDHFAFAKRGVPMLYVDGGEDLVEGGTEAGAKVAKDYRDNRYHGPKDEYDPNWDWSGVMADLQLFYRLGRMLGMSTSWPNWNEGDEFKATRDETCAGEGAACGTAAAAE</sequence>
<evidence type="ECO:0000313" key="9">
    <source>
        <dbReference type="Proteomes" id="UP000824281"/>
    </source>
</evidence>
<organism evidence="8 9">
    <name type="scientific">Qipengyuania aurantiaca</name>
    <dbReference type="NCBI Taxonomy" id="2867233"/>
    <lineage>
        <taxon>Bacteria</taxon>
        <taxon>Pseudomonadati</taxon>
        <taxon>Pseudomonadota</taxon>
        <taxon>Alphaproteobacteria</taxon>
        <taxon>Sphingomonadales</taxon>
        <taxon>Erythrobacteraceae</taxon>
        <taxon>Qipengyuania</taxon>
    </lineage>
</organism>
<dbReference type="RefSeq" id="WP_221426394.1">
    <property type="nucleotide sequence ID" value="NZ_CP081295.1"/>
</dbReference>
<dbReference type="SUPFAM" id="SSF52025">
    <property type="entry name" value="PA domain"/>
    <property type="match status" value="1"/>
</dbReference>
<dbReference type="Gene3D" id="3.50.30.30">
    <property type="match status" value="1"/>
</dbReference>
<keyword evidence="5" id="KW-0378">Hydrolase</keyword>
<evidence type="ECO:0000256" key="6">
    <source>
        <dbReference type="ARBA" id="ARBA00022833"/>
    </source>
</evidence>
<dbReference type="CDD" id="cd04821">
    <property type="entry name" value="PA_M28_1_2"/>
    <property type="match status" value="1"/>
</dbReference>
<dbReference type="InterPro" id="IPR046450">
    <property type="entry name" value="PA_dom_sf"/>
</dbReference>
<dbReference type="PANTHER" id="PTHR12147:SF56">
    <property type="entry name" value="AMINOPEPTIDASE YDR415C-RELATED"/>
    <property type="match status" value="1"/>
</dbReference>
<dbReference type="InterPro" id="IPR045175">
    <property type="entry name" value="M28_fam"/>
</dbReference>
<dbReference type="Gene3D" id="3.40.630.10">
    <property type="entry name" value="Zn peptidases"/>
    <property type="match status" value="1"/>
</dbReference>
<evidence type="ECO:0000256" key="2">
    <source>
        <dbReference type="ARBA" id="ARBA00022670"/>
    </source>
</evidence>
<evidence type="ECO:0000256" key="3">
    <source>
        <dbReference type="ARBA" id="ARBA00022723"/>
    </source>
</evidence>
<accession>A0ABX8ZPL0</accession>
<proteinExistence type="predicted"/>
<dbReference type="PANTHER" id="PTHR12147">
    <property type="entry name" value="METALLOPEPTIDASE M28 FAMILY MEMBER"/>
    <property type="match status" value="1"/>
</dbReference>
<dbReference type="InterPro" id="IPR007484">
    <property type="entry name" value="Peptidase_M28"/>
</dbReference>
<keyword evidence="1" id="KW-0031">Aminopeptidase</keyword>
<dbReference type="EMBL" id="CP081295">
    <property type="protein sequence ID" value="QZD90935.1"/>
    <property type="molecule type" value="Genomic_DNA"/>
</dbReference>
<keyword evidence="4" id="KW-0732">Signal</keyword>
<evidence type="ECO:0000256" key="4">
    <source>
        <dbReference type="ARBA" id="ARBA00022729"/>
    </source>
</evidence>
<protein>
    <submittedName>
        <fullName evidence="8">M28 family peptidase</fullName>
    </submittedName>
</protein>
<evidence type="ECO:0000313" key="8">
    <source>
        <dbReference type="EMBL" id="QZD90935.1"/>
    </source>
</evidence>
<dbReference type="PROSITE" id="PS51257">
    <property type="entry name" value="PROKAR_LIPOPROTEIN"/>
    <property type="match status" value="1"/>
</dbReference>
<evidence type="ECO:0000256" key="1">
    <source>
        <dbReference type="ARBA" id="ARBA00022438"/>
    </source>
</evidence>
<feature type="domain" description="Peptidase M28" evidence="7">
    <location>
        <begin position="309"/>
        <end position="523"/>
    </location>
</feature>